<keyword evidence="8" id="KW-0902">Two-component regulatory system</keyword>
<dbReference type="InterPro" id="IPR013992">
    <property type="entry name" value="Adenylate_cyclase-assoc_CAP_N"/>
</dbReference>
<evidence type="ECO:0000313" key="11">
    <source>
        <dbReference type="EMBL" id="GHE17185.1"/>
    </source>
</evidence>
<evidence type="ECO:0000256" key="3">
    <source>
        <dbReference type="ARBA" id="ARBA00022553"/>
    </source>
</evidence>
<gene>
    <name evidence="11" type="ORF">GCM10011376_17950</name>
</gene>
<keyword evidence="9" id="KW-0812">Transmembrane</keyword>
<evidence type="ECO:0000256" key="7">
    <source>
        <dbReference type="ARBA" id="ARBA00022840"/>
    </source>
</evidence>
<keyword evidence="9" id="KW-1133">Transmembrane helix</keyword>
<feature type="domain" description="Signal transduction histidine kinase subgroup 3 dimerisation and phosphoacceptor" evidence="10">
    <location>
        <begin position="295"/>
        <end position="347"/>
    </location>
</feature>
<keyword evidence="12" id="KW-1185">Reference proteome</keyword>
<dbReference type="PANTHER" id="PTHR24421">
    <property type="entry name" value="NITRATE/NITRITE SENSOR PROTEIN NARX-RELATED"/>
    <property type="match status" value="1"/>
</dbReference>
<feature type="transmembrane region" description="Helical" evidence="9">
    <location>
        <begin position="60"/>
        <end position="79"/>
    </location>
</feature>
<feature type="transmembrane region" description="Helical" evidence="9">
    <location>
        <begin position="6"/>
        <end position="26"/>
    </location>
</feature>
<keyword evidence="5" id="KW-0547">Nucleotide-binding</keyword>
<dbReference type="RefSeq" id="WP_191279142.1">
    <property type="nucleotide sequence ID" value="NZ_BNAD01000004.1"/>
</dbReference>
<evidence type="ECO:0000256" key="8">
    <source>
        <dbReference type="ARBA" id="ARBA00023012"/>
    </source>
</evidence>
<organism evidence="11 12">
    <name type="scientific">Nocardioides flavus</name>
    <name type="common">ex Wang et al. 2016</name>
    <dbReference type="NCBI Taxonomy" id="2058780"/>
    <lineage>
        <taxon>Bacteria</taxon>
        <taxon>Bacillati</taxon>
        <taxon>Actinomycetota</taxon>
        <taxon>Actinomycetes</taxon>
        <taxon>Propionibacteriales</taxon>
        <taxon>Nocardioidaceae</taxon>
        <taxon>Nocardioides</taxon>
    </lineage>
</organism>
<name>A0ABQ3HJT8_9ACTN</name>
<comment type="catalytic activity">
    <reaction evidence="1">
        <text>ATP + protein L-histidine = ADP + protein N-phospho-L-histidine.</text>
        <dbReference type="EC" id="2.7.13.3"/>
    </reaction>
</comment>
<reference evidence="12" key="1">
    <citation type="journal article" date="2019" name="Int. J. Syst. Evol. Microbiol.">
        <title>The Global Catalogue of Microorganisms (GCM) 10K type strain sequencing project: providing services to taxonomists for standard genome sequencing and annotation.</title>
        <authorList>
            <consortium name="The Broad Institute Genomics Platform"/>
            <consortium name="The Broad Institute Genome Sequencing Center for Infectious Disease"/>
            <person name="Wu L."/>
            <person name="Ma J."/>
        </authorList>
    </citation>
    <scope>NUCLEOTIDE SEQUENCE [LARGE SCALE GENOMIC DNA]</scope>
    <source>
        <strain evidence="12">CGMCC 1.12791</strain>
    </source>
</reference>
<evidence type="ECO:0000256" key="4">
    <source>
        <dbReference type="ARBA" id="ARBA00022679"/>
    </source>
</evidence>
<accession>A0ABQ3HJT8</accession>
<keyword evidence="6" id="KW-0418">Kinase</keyword>
<evidence type="ECO:0000256" key="5">
    <source>
        <dbReference type="ARBA" id="ARBA00022741"/>
    </source>
</evidence>
<evidence type="ECO:0000313" key="12">
    <source>
        <dbReference type="Proteomes" id="UP000597341"/>
    </source>
</evidence>
<evidence type="ECO:0000256" key="6">
    <source>
        <dbReference type="ARBA" id="ARBA00022777"/>
    </source>
</evidence>
<evidence type="ECO:0000256" key="2">
    <source>
        <dbReference type="ARBA" id="ARBA00012438"/>
    </source>
</evidence>
<dbReference type="InterPro" id="IPR050482">
    <property type="entry name" value="Sensor_HK_TwoCompSys"/>
</dbReference>
<dbReference type="Gene3D" id="1.20.5.1930">
    <property type="match status" value="1"/>
</dbReference>
<proteinExistence type="predicted"/>
<feature type="transmembrane region" description="Helical" evidence="9">
    <location>
        <begin position="166"/>
        <end position="184"/>
    </location>
</feature>
<dbReference type="PANTHER" id="PTHR24421:SF10">
    <property type="entry name" value="NITRATE_NITRITE SENSOR PROTEIN NARQ"/>
    <property type="match status" value="1"/>
</dbReference>
<dbReference type="Pfam" id="PF01213">
    <property type="entry name" value="CAP_N-CM"/>
    <property type="match status" value="1"/>
</dbReference>
<protein>
    <recommendedName>
        <fullName evidence="2">histidine kinase</fullName>
        <ecNumber evidence="2">2.7.13.3</ecNumber>
    </recommendedName>
</protein>
<dbReference type="EC" id="2.7.13.3" evidence="2"/>
<sequence>MHPDVIASLVVAGLSGAVGLAAVAWAVSRRARLVGWALVLLVVCGASPVAAGLPQVPAELVVPLLALAPLQSVAPVLLLDGWLGGGPSRAALLVGLLALASAVVVALAYATFEDPRCVIACDARGEPLVGTAVEAAARTSTGLLAGAAAVALAAVTTSEGPGPVRAGAMTATLGVLAVAAARWTSWGVGPRLVESAGWLLLPAAGAGAGVLLAALRTRVVRRRLEAAARRLEDLVVSPVPSKQPEVPLPPPDDGPGASLVDEILRDNLRTAAGIAARSLEVRQSQARVVDAADRERRRIERDLHDGTQQRLVAATFCLALAEGRATPDDRAVLRSAVEQLQGVLDGLRAVGQAVFPRLLESDGLVAALRGLAATAPVPVRLVPPPELPAVPRAEAMSAYACVRALAVPDARHVEVEVDVKERADLRLSILSGFTAERARSVVDAVRDRVGAVGGRIDVTAADEGSVVEVVIPCGS</sequence>
<evidence type="ECO:0000256" key="9">
    <source>
        <dbReference type="SAM" id="Phobius"/>
    </source>
</evidence>
<feature type="transmembrane region" description="Helical" evidence="9">
    <location>
        <begin position="91"/>
        <end position="112"/>
    </location>
</feature>
<dbReference type="Proteomes" id="UP000597341">
    <property type="component" value="Unassembled WGS sequence"/>
</dbReference>
<evidence type="ECO:0000259" key="10">
    <source>
        <dbReference type="Pfam" id="PF07730"/>
    </source>
</evidence>
<keyword evidence="9" id="KW-0472">Membrane</keyword>
<keyword evidence="3" id="KW-0597">Phosphoprotein</keyword>
<keyword evidence="7" id="KW-0067">ATP-binding</keyword>
<evidence type="ECO:0000256" key="1">
    <source>
        <dbReference type="ARBA" id="ARBA00000085"/>
    </source>
</evidence>
<feature type="transmembrane region" description="Helical" evidence="9">
    <location>
        <begin position="196"/>
        <end position="215"/>
    </location>
</feature>
<dbReference type="Pfam" id="PF07730">
    <property type="entry name" value="HisKA_3"/>
    <property type="match status" value="1"/>
</dbReference>
<dbReference type="EMBL" id="BNAD01000004">
    <property type="protein sequence ID" value="GHE17185.1"/>
    <property type="molecule type" value="Genomic_DNA"/>
</dbReference>
<feature type="transmembrane region" description="Helical" evidence="9">
    <location>
        <begin position="132"/>
        <end position="154"/>
    </location>
</feature>
<feature type="transmembrane region" description="Helical" evidence="9">
    <location>
        <begin position="33"/>
        <end position="54"/>
    </location>
</feature>
<dbReference type="InterPro" id="IPR011712">
    <property type="entry name" value="Sig_transdc_His_kin_sub3_dim/P"/>
</dbReference>
<comment type="caution">
    <text evidence="11">The sequence shown here is derived from an EMBL/GenBank/DDBJ whole genome shotgun (WGS) entry which is preliminary data.</text>
</comment>
<keyword evidence="4" id="KW-0808">Transferase</keyword>